<dbReference type="CDD" id="cd07067">
    <property type="entry name" value="HP_PGM_like"/>
    <property type="match status" value="1"/>
</dbReference>
<dbReference type="Proteomes" id="UP000190744">
    <property type="component" value="Unassembled WGS sequence"/>
</dbReference>
<dbReference type="InterPro" id="IPR050327">
    <property type="entry name" value="Proton-linked_MCT"/>
</dbReference>
<keyword evidence="3" id="KW-1133">Transmembrane helix</keyword>
<evidence type="ECO:0000313" key="5">
    <source>
        <dbReference type="EMBL" id="OOQ87759.1"/>
    </source>
</evidence>
<feature type="transmembrane region" description="Helical" evidence="3">
    <location>
        <begin position="778"/>
        <end position="800"/>
    </location>
</feature>
<comment type="subcellular location">
    <subcellularLocation>
        <location evidence="1">Membrane</location>
        <topology evidence="1">Multi-pass membrane protein</topology>
    </subcellularLocation>
</comment>
<feature type="domain" description="Major facilitator superfamily (MFS) profile" evidence="4">
    <location>
        <begin position="618"/>
        <end position="812"/>
    </location>
</feature>
<dbReference type="PROSITE" id="PS50850">
    <property type="entry name" value="MFS"/>
    <property type="match status" value="1"/>
</dbReference>
<gene>
    <name evidence="5" type="ORF">PEBR_16398</name>
</gene>
<evidence type="ECO:0000256" key="1">
    <source>
        <dbReference type="ARBA" id="ARBA00004141"/>
    </source>
</evidence>
<dbReference type="InterPro" id="IPR011701">
    <property type="entry name" value="MFS"/>
</dbReference>
<name>A0A1S9RQG3_PENBI</name>
<sequence length="812" mass="86247">MPLDTIYLTRHGHRLNWTIDVHTGTYKSQFPTPTGNPADPALTSHGVRQSHELAVHIAGPDFHPKPFRVYSSPFYRCLQTIQPSVEALKKIQQESKSTGSKTSPPGEIDPAADFDVRIENGLGEWFGPTTFFDHPSHPTASTMHTHFPSIVPPSPETKYTPLLHPSTRGETIAQLHNRVAAALEGIIADVDAEITALEVTLPIEKRTGKSILICAHAAPLIAMGRVLTGRMPEDSSEEDFYVFTAGMSTFKRRECREKDESRPQALLAEGTQFVRSQGVPAWEGGRGVGGGWDCTKNGDCTFLSDGAERGWHFNGEESFNTGPMAPSTEPPVFADSSVSGGGRPGTKLLLHNIPAVTHMATITHTLPTTAVELPTLGQTSNEERQRNPITSSAPGSIVADDVMQQSLIADSQVPDGGYGWVLIFACAVVTWWFVGASYTWGVMQAELVDRKGYSSSTLAFVGSLCPACISLLAVPNATVIRKIGARITALLGIFLLGLGSILSGFATDSIVGLFMTWGFVGGLGTSLCFMVVSVTPAQYFKAKRGIANGIVYAGGGLGGTVISFILDALLQSVGIAWTFRILGFLIMATGLPAAYLIKERAPIKPTKMVEWSLFKDVRFSVLFAVGAIGTFPLFVPAFFLPLYTNSLGLPSSAGAGLVAAFNFSSAIGRLSCGFACDRLGSLNTLFLSLLLSALSIFVLWPVSNSIGPLIAFVIINGSANGGFFSTMPTVVGNVFGSARVSVAVGMIVSGWLGGYLLGAPIAGYILNASGGQEGGVGAYRPAIFYAGSMATAATVLAAVVRIKVDRRLKKTV</sequence>
<dbReference type="InterPro" id="IPR020846">
    <property type="entry name" value="MFS_dom"/>
</dbReference>
<feature type="transmembrane region" description="Helical" evidence="3">
    <location>
        <begin position="709"/>
        <end position="731"/>
    </location>
</feature>
<evidence type="ECO:0000256" key="3">
    <source>
        <dbReference type="SAM" id="Phobius"/>
    </source>
</evidence>
<dbReference type="PANTHER" id="PTHR11360:SF305">
    <property type="entry name" value="MAJOR FACILITATOR SUPERFAMILY (MFS) PROFILE DOMAIN-CONTAINING PROTEIN"/>
    <property type="match status" value="1"/>
</dbReference>
<dbReference type="InterPro" id="IPR036259">
    <property type="entry name" value="MFS_trans_sf"/>
</dbReference>
<feature type="transmembrane region" description="Helical" evidence="3">
    <location>
        <begin position="487"/>
        <end position="506"/>
    </location>
</feature>
<dbReference type="SUPFAM" id="SSF53254">
    <property type="entry name" value="Phosphoglycerate mutase-like"/>
    <property type="match status" value="1"/>
</dbReference>
<accession>A0A1S9RQG3</accession>
<evidence type="ECO:0000313" key="6">
    <source>
        <dbReference type="Proteomes" id="UP000190744"/>
    </source>
</evidence>
<dbReference type="EMBL" id="LJBN01000123">
    <property type="protein sequence ID" value="OOQ87759.1"/>
    <property type="molecule type" value="Genomic_DNA"/>
</dbReference>
<dbReference type="InterPro" id="IPR029033">
    <property type="entry name" value="His_PPase_superfam"/>
</dbReference>
<dbReference type="GO" id="GO:0016020">
    <property type="term" value="C:membrane"/>
    <property type="evidence" value="ECO:0007669"/>
    <property type="project" value="UniProtKB-SubCell"/>
</dbReference>
<dbReference type="InterPro" id="IPR013078">
    <property type="entry name" value="His_Pase_superF_clade-1"/>
</dbReference>
<comment type="similarity">
    <text evidence="2">Belongs to the major facilitator superfamily. Monocarboxylate porter (TC 2.A.1.13) family.</text>
</comment>
<dbReference type="Pfam" id="PF07690">
    <property type="entry name" value="MFS_1"/>
    <property type="match status" value="1"/>
</dbReference>
<feature type="transmembrane region" description="Helical" evidence="3">
    <location>
        <begin position="452"/>
        <end position="475"/>
    </location>
</feature>
<evidence type="ECO:0000256" key="2">
    <source>
        <dbReference type="ARBA" id="ARBA00006727"/>
    </source>
</evidence>
<comment type="caution">
    <text evidence="5">The sequence shown here is derived from an EMBL/GenBank/DDBJ whole genome shotgun (WGS) entry which is preliminary data.</text>
</comment>
<dbReference type="Gene3D" id="1.20.1250.20">
    <property type="entry name" value="MFS general substrate transporter like domains"/>
    <property type="match status" value="2"/>
</dbReference>
<dbReference type="FunFam" id="3.40.50.1240:FF:000074">
    <property type="entry name" value="Phosphoglycerate mutase family protein"/>
    <property type="match status" value="1"/>
</dbReference>
<dbReference type="SMART" id="SM00855">
    <property type="entry name" value="PGAM"/>
    <property type="match status" value="1"/>
</dbReference>
<protein>
    <recommendedName>
        <fullName evidence="4">Major facilitator superfamily (MFS) profile domain-containing protein</fullName>
    </recommendedName>
</protein>
<feature type="transmembrane region" description="Helical" evidence="3">
    <location>
        <begin position="418"/>
        <end position="440"/>
    </location>
</feature>
<feature type="transmembrane region" description="Helical" evidence="3">
    <location>
        <begin position="652"/>
        <end position="672"/>
    </location>
</feature>
<dbReference type="SUPFAM" id="SSF103473">
    <property type="entry name" value="MFS general substrate transporter"/>
    <property type="match status" value="1"/>
</dbReference>
<feature type="transmembrane region" description="Helical" evidence="3">
    <location>
        <begin position="577"/>
        <end position="597"/>
    </location>
</feature>
<dbReference type="GO" id="GO:0022857">
    <property type="term" value="F:transmembrane transporter activity"/>
    <property type="evidence" value="ECO:0007669"/>
    <property type="project" value="InterPro"/>
</dbReference>
<feature type="transmembrane region" description="Helical" evidence="3">
    <location>
        <begin position="512"/>
        <end position="534"/>
    </location>
</feature>
<reference evidence="6" key="1">
    <citation type="submission" date="2015-09" db="EMBL/GenBank/DDBJ databases">
        <authorList>
            <person name="Fill T.P."/>
            <person name="Baretta J.F."/>
            <person name="de Almeida L.G."/>
            <person name="Rocha M."/>
            <person name="de Souza D.H."/>
            <person name="Malavazi I."/>
            <person name="Cerdeira L.T."/>
            <person name="Hong H."/>
            <person name="Samborskyy M."/>
            <person name="de Vasconcelos A.T."/>
            <person name="Leadlay P."/>
            <person name="Rodrigues-Filho E."/>
        </authorList>
    </citation>
    <scope>NUCLEOTIDE SEQUENCE [LARGE SCALE GENOMIC DNA]</scope>
    <source>
        <strain evidence="6">LaBioMMi 136</strain>
    </source>
</reference>
<organism evidence="5 6">
    <name type="scientific">Penicillium brasilianum</name>
    <dbReference type="NCBI Taxonomy" id="104259"/>
    <lineage>
        <taxon>Eukaryota</taxon>
        <taxon>Fungi</taxon>
        <taxon>Dikarya</taxon>
        <taxon>Ascomycota</taxon>
        <taxon>Pezizomycotina</taxon>
        <taxon>Eurotiomycetes</taxon>
        <taxon>Eurotiomycetidae</taxon>
        <taxon>Eurotiales</taxon>
        <taxon>Aspergillaceae</taxon>
        <taxon>Penicillium</taxon>
    </lineage>
</organism>
<proteinExistence type="inferred from homology"/>
<dbReference type="AlphaFoldDB" id="A0A1S9RQG3"/>
<feature type="transmembrane region" description="Helical" evidence="3">
    <location>
        <begin position="546"/>
        <end position="565"/>
    </location>
</feature>
<keyword evidence="3" id="KW-0812">Transmembrane</keyword>
<keyword evidence="3" id="KW-0472">Membrane</keyword>
<dbReference type="Gene3D" id="3.40.50.1240">
    <property type="entry name" value="Phosphoglycerate mutase-like"/>
    <property type="match status" value="1"/>
</dbReference>
<feature type="transmembrane region" description="Helical" evidence="3">
    <location>
        <begin position="684"/>
        <end position="703"/>
    </location>
</feature>
<feature type="transmembrane region" description="Helical" evidence="3">
    <location>
        <begin position="617"/>
        <end position="640"/>
    </location>
</feature>
<dbReference type="PANTHER" id="PTHR11360">
    <property type="entry name" value="MONOCARBOXYLATE TRANSPORTER"/>
    <property type="match status" value="1"/>
</dbReference>
<feature type="transmembrane region" description="Helical" evidence="3">
    <location>
        <begin position="743"/>
        <end position="766"/>
    </location>
</feature>
<evidence type="ECO:0000259" key="4">
    <source>
        <dbReference type="PROSITE" id="PS50850"/>
    </source>
</evidence>
<dbReference type="Pfam" id="PF00300">
    <property type="entry name" value="His_Phos_1"/>
    <property type="match status" value="1"/>
</dbReference>